<proteinExistence type="inferred from homology"/>
<protein>
    <submittedName>
        <fullName evidence="2">ROK family transcriptional regulator</fullName>
    </submittedName>
</protein>
<gene>
    <name evidence="2" type="ORF">RM423_02860</name>
</gene>
<dbReference type="SUPFAM" id="SSF53067">
    <property type="entry name" value="Actin-like ATPase domain"/>
    <property type="match status" value="1"/>
</dbReference>
<dbReference type="InterPro" id="IPR000600">
    <property type="entry name" value="ROK"/>
</dbReference>
<dbReference type="InterPro" id="IPR043129">
    <property type="entry name" value="ATPase_NBD"/>
</dbReference>
<evidence type="ECO:0000313" key="2">
    <source>
        <dbReference type="EMBL" id="MDT0260329.1"/>
    </source>
</evidence>
<keyword evidence="3" id="KW-1185">Reference proteome</keyword>
<name>A0ABU2J752_9ACTN</name>
<dbReference type="Gene3D" id="3.30.420.40">
    <property type="match status" value="2"/>
</dbReference>
<dbReference type="Proteomes" id="UP001183176">
    <property type="component" value="Unassembled WGS sequence"/>
</dbReference>
<reference evidence="3" key="1">
    <citation type="submission" date="2023-07" db="EMBL/GenBank/DDBJ databases">
        <title>30 novel species of actinomycetes from the DSMZ collection.</title>
        <authorList>
            <person name="Nouioui I."/>
        </authorList>
    </citation>
    <scope>NUCLEOTIDE SEQUENCE [LARGE SCALE GENOMIC DNA]</scope>
    <source>
        <strain evidence="3">DSM 44399</strain>
    </source>
</reference>
<dbReference type="EMBL" id="JAVREH010000002">
    <property type="protein sequence ID" value="MDT0260329.1"/>
    <property type="molecule type" value="Genomic_DNA"/>
</dbReference>
<accession>A0ABU2J752</accession>
<organism evidence="2 3">
    <name type="scientific">Jatrophihabitans lederbergiae</name>
    <dbReference type="NCBI Taxonomy" id="3075547"/>
    <lineage>
        <taxon>Bacteria</taxon>
        <taxon>Bacillati</taxon>
        <taxon>Actinomycetota</taxon>
        <taxon>Actinomycetes</taxon>
        <taxon>Jatrophihabitantales</taxon>
        <taxon>Jatrophihabitantaceae</taxon>
        <taxon>Jatrophihabitans</taxon>
    </lineage>
</organism>
<dbReference type="PANTHER" id="PTHR18964">
    <property type="entry name" value="ROK (REPRESSOR, ORF, KINASE) FAMILY"/>
    <property type="match status" value="1"/>
</dbReference>
<evidence type="ECO:0000256" key="1">
    <source>
        <dbReference type="ARBA" id="ARBA00006479"/>
    </source>
</evidence>
<dbReference type="PROSITE" id="PS01125">
    <property type="entry name" value="ROK"/>
    <property type="match status" value="1"/>
</dbReference>
<dbReference type="InterPro" id="IPR036390">
    <property type="entry name" value="WH_DNA-bd_sf"/>
</dbReference>
<comment type="caution">
    <text evidence="2">The sequence shown here is derived from an EMBL/GenBank/DDBJ whole genome shotgun (WGS) entry which is preliminary data.</text>
</comment>
<comment type="similarity">
    <text evidence="1">Belongs to the ROK (NagC/XylR) family.</text>
</comment>
<dbReference type="InterPro" id="IPR049874">
    <property type="entry name" value="ROK_cs"/>
</dbReference>
<dbReference type="SUPFAM" id="SSF46785">
    <property type="entry name" value="Winged helix' DNA-binding domain"/>
    <property type="match status" value="1"/>
</dbReference>
<sequence>MSPVVVDVADVPSADSLDALARVLEMIRRGEARTRPELIQATGLGRAVVSQRVDQLTALGLIGEGSLGRSTGGRAPRTLDFRADAGLLLVAELGATGLSAGLADLSGELLRCQEQPLDIADGPEECLALVESLFDELLRTAPPNVPVWGIGIGIPGPVEFATGHPIAPPIMPGWDSYPVRERLSARFQVPTWVDNEVNLMALGELRAGLARGVANVIYVKIGTGIGAGIVSGGKLHRGAQGCAGDIGHVEITEGESIVCRCGNTGCLEALAGGGAISRDGEAAARDGRSSQLAEILQRNGKIVSADVSDAARRGDPVSFELLARAGRLVGEVLATLVNFFNPSLVLLGGGVTASGDLLLASVREHVYRRSLPLATRELRLTRSPLDRRAGMTGAAHMVTDELFGLSTLPLWIKRGTPSGMPELADASSDYGVAS</sequence>
<dbReference type="Pfam" id="PF00480">
    <property type="entry name" value="ROK"/>
    <property type="match status" value="1"/>
</dbReference>
<dbReference type="InterPro" id="IPR036388">
    <property type="entry name" value="WH-like_DNA-bd_sf"/>
</dbReference>
<dbReference type="PANTHER" id="PTHR18964:SF173">
    <property type="entry name" value="GLUCOKINASE"/>
    <property type="match status" value="1"/>
</dbReference>
<dbReference type="Gene3D" id="1.10.10.10">
    <property type="entry name" value="Winged helix-like DNA-binding domain superfamily/Winged helix DNA-binding domain"/>
    <property type="match status" value="1"/>
</dbReference>
<evidence type="ECO:0000313" key="3">
    <source>
        <dbReference type="Proteomes" id="UP001183176"/>
    </source>
</evidence>